<reference evidence="2" key="1">
    <citation type="journal article" date="2023" name="Front. Plant Sci.">
        <title>Chromosomal-level genome assembly of Melastoma candidum provides insights into trichome evolution.</title>
        <authorList>
            <person name="Zhong Y."/>
            <person name="Wu W."/>
            <person name="Sun C."/>
            <person name="Zou P."/>
            <person name="Liu Y."/>
            <person name="Dai S."/>
            <person name="Zhou R."/>
        </authorList>
    </citation>
    <scope>NUCLEOTIDE SEQUENCE [LARGE SCALE GENOMIC DNA]</scope>
</reference>
<keyword evidence="2" id="KW-1185">Reference proteome</keyword>
<organism evidence="1 2">
    <name type="scientific">Melastoma candidum</name>
    <dbReference type="NCBI Taxonomy" id="119954"/>
    <lineage>
        <taxon>Eukaryota</taxon>
        <taxon>Viridiplantae</taxon>
        <taxon>Streptophyta</taxon>
        <taxon>Embryophyta</taxon>
        <taxon>Tracheophyta</taxon>
        <taxon>Spermatophyta</taxon>
        <taxon>Magnoliopsida</taxon>
        <taxon>eudicotyledons</taxon>
        <taxon>Gunneridae</taxon>
        <taxon>Pentapetalae</taxon>
        <taxon>rosids</taxon>
        <taxon>malvids</taxon>
        <taxon>Myrtales</taxon>
        <taxon>Melastomataceae</taxon>
        <taxon>Melastomatoideae</taxon>
        <taxon>Melastomateae</taxon>
        <taxon>Melastoma</taxon>
    </lineage>
</organism>
<sequence>MHHVGSFGSGDTRGCPVLELANVQVTHRKGAHLDLAGSSHCYNTLLKKDGNEFIGTYMLIFAAAATLIINQKSKGAETLLGPAASTGLVVMEANYGGLHEPNEDTGACNSSGKLHAIWVYLKAPVIGALIGAATYTAVRLPDDNSSEEHRRRRP</sequence>
<accession>A0ACB9N532</accession>
<comment type="caution">
    <text evidence="1">The sequence shown here is derived from an EMBL/GenBank/DDBJ whole genome shotgun (WGS) entry which is preliminary data.</text>
</comment>
<name>A0ACB9N532_9MYRT</name>
<gene>
    <name evidence="1" type="ORF">MLD38_028330</name>
</gene>
<dbReference type="EMBL" id="CM042887">
    <property type="protein sequence ID" value="KAI4330016.1"/>
    <property type="molecule type" value="Genomic_DNA"/>
</dbReference>
<evidence type="ECO:0000313" key="1">
    <source>
        <dbReference type="EMBL" id="KAI4330016.1"/>
    </source>
</evidence>
<evidence type="ECO:0000313" key="2">
    <source>
        <dbReference type="Proteomes" id="UP001057402"/>
    </source>
</evidence>
<proteinExistence type="predicted"/>
<protein>
    <submittedName>
        <fullName evidence="1">Uncharacterized protein</fullName>
    </submittedName>
</protein>
<dbReference type="Proteomes" id="UP001057402">
    <property type="component" value="Chromosome 8"/>
</dbReference>